<evidence type="ECO:0000256" key="1">
    <source>
        <dbReference type="SAM" id="MobiDB-lite"/>
    </source>
</evidence>
<dbReference type="EMBL" id="GBEZ01020788">
    <property type="protein sequence ID" value="JAC65910.1"/>
    <property type="molecule type" value="Transcribed_RNA"/>
</dbReference>
<feature type="non-terminal residue" evidence="2">
    <location>
        <position position="65"/>
    </location>
</feature>
<sequence length="65" mass="6124">MPRGRHPSARAWQSGSGGTSARPPDREAAARGTQSPAAPARAAAPPGAGAAGAAAGAAPARRLGG</sequence>
<organism evidence="2">
    <name type="scientific">Tetraselmis sp. GSL018</name>
    <dbReference type="NCBI Taxonomy" id="582737"/>
    <lineage>
        <taxon>Eukaryota</taxon>
        <taxon>Viridiplantae</taxon>
        <taxon>Chlorophyta</taxon>
        <taxon>core chlorophytes</taxon>
        <taxon>Chlorodendrophyceae</taxon>
        <taxon>Chlorodendrales</taxon>
        <taxon>Chlorodendraceae</taxon>
        <taxon>Tetraselmis</taxon>
    </lineage>
</organism>
<reference evidence="2" key="1">
    <citation type="submission" date="2014-05" db="EMBL/GenBank/DDBJ databases">
        <title>The transcriptome of the halophilic microalga Tetraselmis sp. GSL018 isolated from the Great Salt Lake, Utah.</title>
        <authorList>
            <person name="Jinkerson R.E."/>
            <person name="D'Adamo S."/>
            <person name="Posewitz M.C."/>
        </authorList>
    </citation>
    <scope>NUCLEOTIDE SEQUENCE</scope>
    <source>
        <strain evidence="2">GSL018</strain>
    </source>
</reference>
<dbReference type="AlphaFoldDB" id="A0A061R5D7"/>
<feature type="region of interest" description="Disordered" evidence="1">
    <location>
        <begin position="1"/>
        <end position="65"/>
    </location>
</feature>
<gene>
    <name evidence="2" type="ORF">TSPGSL018_14943</name>
</gene>
<proteinExistence type="predicted"/>
<feature type="compositionally biased region" description="Low complexity" evidence="1">
    <location>
        <begin position="36"/>
        <end position="65"/>
    </location>
</feature>
<protein>
    <submittedName>
        <fullName evidence="2">Uncharacterized protein</fullName>
    </submittedName>
</protein>
<evidence type="ECO:0000313" key="2">
    <source>
        <dbReference type="EMBL" id="JAC65910.1"/>
    </source>
</evidence>
<name>A0A061R5D7_9CHLO</name>
<accession>A0A061R5D7</accession>